<organism evidence="2 3">
    <name type="scientific">Diplodia intermedia</name>
    <dbReference type="NCBI Taxonomy" id="856260"/>
    <lineage>
        <taxon>Eukaryota</taxon>
        <taxon>Fungi</taxon>
        <taxon>Dikarya</taxon>
        <taxon>Ascomycota</taxon>
        <taxon>Pezizomycotina</taxon>
        <taxon>Dothideomycetes</taxon>
        <taxon>Dothideomycetes incertae sedis</taxon>
        <taxon>Botryosphaeriales</taxon>
        <taxon>Botryosphaeriaceae</taxon>
        <taxon>Diplodia</taxon>
    </lineage>
</organism>
<gene>
    <name evidence="2" type="ORF">SLS58_009493</name>
</gene>
<protein>
    <submittedName>
        <fullName evidence="2">Uncharacterized protein</fullName>
    </submittedName>
</protein>
<reference evidence="2 3" key="1">
    <citation type="journal article" date="2023" name="Plant Dis.">
        <title>First Report of Diplodia intermedia Causing Canker and Dieback Diseases on Apple Trees in Canada.</title>
        <authorList>
            <person name="Ellouze W."/>
            <person name="Ilyukhin E."/>
            <person name="Sulman M."/>
            <person name="Ali S."/>
        </authorList>
    </citation>
    <scope>NUCLEOTIDE SEQUENCE [LARGE SCALE GENOMIC DNA]</scope>
    <source>
        <strain evidence="2 3">M45-28</strain>
    </source>
</reference>
<evidence type="ECO:0000313" key="2">
    <source>
        <dbReference type="EMBL" id="KAL1637053.1"/>
    </source>
</evidence>
<comment type="caution">
    <text evidence="2">The sequence shown here is derived from an EMBL/GenBank/DDBJ whole genome shotgun (WGS) entry which is preliminary data.</text>
</comment>
<sequence>MGSSYYDYSSDETPASGTILYLTSLPGHFFASARMRDEVLSMLISRVIWRIDIYSADDLRDNMRRIRCTGDIAMTFVERAWVDILRPETGCWEPFPIDLKEDGLRLYQSDKPDWIWQRCGLLSRPRRIKLARLASEELKSLKRSNELTAELWAHTLQTLYELHDDDDDDDDELCDGGSKQSEN</sequence>
<name>A0ABR3TCE4_9PEZI</name>
<dbReference type="EMBL" id="JAKEKT020000093">
    <property type="protein sequence ID" value="KAL1637053.1"/>
    <property type="molecule type" value="Genomic_DNA"/>
</dbReference>
<proteinExistence type="predicted"/>
<feature type="compositionally biased region" description="Acidic residues" evidence="1">
    <location>
        <begin position="164"/>
        <end position="174"/>
    </location>
</feature>
<accession>A0ABR3TCE4</accession>
<dbReference type="Proteomes" id="UP001521184">
    <property type="component" value="Unassembled WGS sequence"/>
</dbReference>
<evidence type="ECO:0000256" key="1">
    <source>
        <dbReference type="SAM" id="MobiDB-lite"/>
    </source>
</evidence>
<feature type="region of interest" description="Disordered" evidence="1">
    <location>
        <begin position="164"/>
        <end position="183"/>
    </location>
</feature>
<evidence type="ECO:0000313" key="3">
    <source>
        <dbReference type="Proteomes" id="UP001521184"/>
    </source>
</evidence>
<keyword evidence="3" id="KW-1185">Reference proteome</keyword>